<protein>
    <submittedName>
        <fullName evidence="1">Uncharacterized protein</fullName>
    </submittedName>
</protein>
<dbReference type="Proteomes" id="UP001176471">
    <property type="component" value="Unassembled WGS sequence"/>
</dbReference>
<gene>
    <name evidence="1" type="ORF">Q4610_04785</name>
</gene>
<name>A0ABT8ZK13_9SPHN</name>
<accession>A0ABT8ZK13</accession>
<dbReference type="RefSeq" id="WP_304534824.1">
    <property type="nucleotide sequence ID" value="NZ_JAUQOM010000001.1"/>
</dbReference>
<reference evidence="1" key="1">
    <citation type="submission" date="2023-07" db="EMBL/GenBank/DDBJ databases">
        <title>Bacterial whole genome sequence for Sphingobium sp. HBC34.</title>
        <authorList>
            <person name="Le V."/>
            <person name="Ko S.-R."/>
            <person name="Ahn C.-Y."/>
            <person name="Oh H.-M."/>
        </authorList>
    </citation>
    <scope>NUCLEOTIDE SEQUENCE</scope>
    <source>
        <strain evidence="1">HBC34</strain>
    </source>
</reference>
<organism evidence="1 2">
    <name type="scientific">Sphingobium cyanobacteriorum</name>
    <dbReference type="NCBI Taxonomy" id="3063954"/>
    <lineage>
        <taxon>Bacteria</taxon>
        <taxon>Pseudomonadati</taxon>
        <taxon>Pseudomonadota</taxon>
        <taxon>Alphaproteobacteria</taxon>
        <taxon>Sphingomonadales</taxon>
        <taxon>Sphingomonadaceae</taxon>
        <taxon>Sphingobium</taxon>
    </lineage>
</organism>
<evidence type="ECO:0000313" key="2">
    <source>
        <dbReference type="Proteomes" id="UP001176471"/>
    </source>
</evidence>
<dbReference type="EMBL" id="JAUQOM010000001">
    <property type="protein sequence ID" value="MDO7834354.1"/>
    <property type="molecule type" value="Genomic_DNA"/>
</dbReference>
<evidence type="ECO:0000313" key="1">
    <source>
        <dbReference type="EMBL" id="MDO7834354.1"/>
    </source>
</evidence>
<sequence>MEDPSSTTTLTVTGEMRLTRTRRGVRAPGTVASGDIIRLVERCHPDWTVARTFRILISTAPTRLYDIVELAGLPKL</sequence>
<keyword evidence="2" id="KW-1185">Reference proteome</keyword>
<proteinExistence type="predicted"/>
<dbReference type="Gene3D" id="2.40.33.20">
    <property type="entry name" value="PK beta-barrel domain-like"/>
    <property type="match status" value="1"/>
</dbReference>
<comment type="caution">
    <text evidence="1">The sequence shown here is derived from an EMBL/GenBank/DDBJ whole genome shotgun (WGS) entry which is preliminary data.</text>
</comment>